<dbReference type="Proteomes" id="UP001386955">
    <property type="component" value="Unassembled WGS sequence"/>
</dbReference>
<dbReference type="PANTHER" id="PTHR12320:SF1">
    <property type="entry name" value="PROTEIN PHOSPHATASE PTC7 HOMOLOG"/>
    <property type="match status" value="1"/>
</dbReference>
<feature type="domain" description="PPM-type phosphatase" evidence="3">
    <location>
        <begin position="553"/>
        <end position="790"/>
    </location>
</feature>
<sequence length="793" mass="85556">MAHLYSRSFHCLWLPCCNLPPKSSERLRIYAPIPLPKPWVSFTHHTHILPNATSSPNSDHAEDFDILSSTEHSDGTFVFRFATASEIREKIDELNKKKKLEELNKKKKSDALNKKKKLDALNKKKLSQKGVVEEGKAADQALVSGSVKKLDTEVGRNLGDENESSSAVVVGVADQDPQLLVNEKESGDLDRDSGTPVINDSQKMDRHLKLDSMEDGDSHQEAVFSTVAPESCVVSDLKSGASAEVAEEEEAGKSYGVDRLTNNLAAAADAELSELVPESSSLESEQFEYSATSNQTAVVDAELSELVSDSTSLESKQVKYCATNNQTAGDPELSELVTEPTSEFEQVGYCAANNQTAEVDAELSELVAVSTLEFEQASYSETNNLTAAVDANLSDMMPVSTSLVSEQVGYSATSNLNAAFDSDVSELLPGPTSLESEQAGDSETSSLTGGIDADLSELMPVSTSSESELVANDEETTHLTVDDLIDTSKMGKSELLHDEIPSSDLENKIDIDNTERSDYESTSQLAVPQIESVEVVSHGEKSSKTELFLVSGAACLPHPSKALTGREDTYFISHLNWLAVADGVGQWSLEGSGSNAGLYIRELIEKCENIVSNYENISTIKPEEVITRGAVETQSPGSSTVLVAHFDGQVLHAANVGNTGFIITRDGSILKKSTPMFHEFSFPLQIVQGEDPSELIDGYSIDLHDGDVIVTATNGLFDNLYEQEIASIVSKSLQARLAPQEIAELLAMRAQEVGRSTSIRSPFADAAQAMGYVGYMGGKLDDVTVIVSLVQPR</sequence>
<dbReference type="InterPro" id="IPR001932">
    <property type="entry name" value="PPM-type_phosphatase-like_dom"/>
</dbReference>
<dbReference type="GO" id="GO:0009507">
    <property type="term" value="C:chloroplast"/>
    <property type="evidence" value="ECO:0007669"/>
    <property type="project" value="TreeGrafter"/>
</dbReference>
<dbReference type="PROSITE" id="PS51746">
    <property type="entry name" value="PPM_2"/>
    <property type="match status" value="1"/>
</dbReference>
<evidence type="ECO:0000256" key="2">
    <source>
        <dbReference type="SAM" id="MobiDB-lite"/>
    </source>
</evidence>
<dbReference type="AlphaFoldDB" id="A0AAN9XX25"/>
<name>A0AAN9XX25_PSOTE</name>
<reference evidence="4 5" key="1">
    <citation type="submission" date="2024-01" db="EMBL/GenBank/DDBJ databases">
        <title>The genomes of 5 underutilized Papilionoideae crops provide insights into root nodulation and disease resistanc.</title>
        <authorList>
            <person name="Jiang F."/>
        </authorList>
    </citation>
    <scope>NUCLEOTIDE SEQUENCE [LARGE SCALE GENOMIC DNA]</scope>
    <source>
        <strain evidence="4">DUOXIRENSHENG_FW03</strain>
        <tissue evidence="4">Leaves</tissue>
    </source>
</reference>
<dbReference type="GO" id="GO:0004722">
    <property type="term" value="F:protein serine/threonine phosphatase activity"/>
    <property type="evidence" value="ECO:0007669"/>
    <property type="project" value="TreeGrafter"/>
</dbReference>
<evidence type="ECO:0000313" key="5">
    <source>
        <dbReference type="Proteomes" id="UP001386955"/>
    </source>
</evidence>
<evidence type="ECO:0000313" key="4">
    <source>
        <dbReference type="EMBL" id="KAK7412124.1"/>
    </source>
</evidence>
<proteinExistence type="predicted"/>
<feature type="compositionally biased region" description="Polar residues" evidence="2">
    <location>
        <begin position="433"/>
        <end position="448"/>
    </location>
</feature>
<evidence type="ECO:0000259" key="3">
    <source>
        <dbReference type="PROSITE" id="PS51746"/>
    </source>
</evidence>
<dbReference type="PANTHER" id="PTHR12320">
    <property type="entry name" value="PROTEIN PHOSPHATASE 2C"/>
    <property type="match status" value="1"/>
</dbReference>
<feature type="region of interest" description="Disordered" evidence="2">
    <location>
        <begin position="427"/>
        <end position="450"/>
    </location>
</feature>
<dbReference type="SUPFAM" id="SSF81606">
    <property type="entry name" value="PP2C-like"/>
    <property type="match status" value="1"/>
</dbReference>
<protein>
    <recommendedName>
        <fullName evidence="3">PPM-type phosphatase domain-containing protein</fullName>
    </recommendedName>
</protein>
<feature type="coiled-coil region" evidence="1">
    <location>
        <begin position="84"/>
        <end position="124"/>
    </location>
</feature>
<dbReference type="InterPro" id="IPR036457">
    <property type="entry name" value="PPM-type-like_dom_sf"/>
</dbReference>
<keyword evidence="1" id="KW-0175">Coiled coil</keyword>
<accession>A0AAN9XX25</accession>
<dbReference type="SMART" id="SM00332">
    <property type="entry name" value="PP2Cc"/>
    <property type="match status" value="1"/>
</dbReference>
<feature type="compositionally biased region" description="Basic and acidic residues" evidence="2">
    <location>
        <begin position="182"/>
        <end position="193"/>
    </location>
</feature>
<dbReference type="Gene3D" id="3.60.40.10">
    <property type="entry name" value="PPM-type phosphatase domain"/>
    <property type="match status" value="1"/>
</dbReference>
<evidence type="ECO:0000256" key="1">
    <source>
        <dbReference type="SAM" id="Coils"/>
    </source>
</evidence>
<organism evidence="4 5">
    <name type="scientific">Psophocarpus tetragonolobus</name>
    <name type="common">Winged bean</name>
    <name type="synonym">Dolichos tetragonolobus</name>
    <dbReference type="NCBI Taxonomy" id="3891"/>
    <lineage>
        <taxon>Eukaryota</taxon>
        <taxon>Viridiplantae</taxon>
        <taxon>Streptophyta</taxon>
        <taxon>Embryophyta</taxon>
        <taxon>Tracheophyta</taxon>
        <taxon>Spermatophyta</taxon>
        <taxon>Magnoliopsida</taxon>
        <taxon>eudicotyledons</taxon>
        <taxon>Gunneridae</taxon>
        <taxon>Pentapetalae</taxon>
        <taxon>rosids</taxon>
        <taxon>fabids</taxon>
        <taxon>Fabales</taxon>
        <taxon>Fabaceae</taxon>
        <taxon>Papilionoideae</taxon>
        <taxon>50 kb inversion clade</taxon>
        <taxon>NPAAA clade</taxon>
        <taxon>indigoferoid/millettioid clade</taxon>
        <taxon>Phaseoleae</taxon>
        <taxon>Psophocarpus</taxon>
    </lineage>
</organism>
<feature type="region of interest" description="Disordered" evidence="2">
    <location>
        <begin position="156"/>
        <end position="203"/>
    </location>
</feature>
<gene>
    <name evidence="4" type="ORF">VNO78_03572</name>
</gene>
<comment type="caution">
    <text evidence="4">The sequence shown here is derived from an EMBL/GenBank/DDBJ whole genome shotgun (WGS) entry which is preliminary data.</text>
</comment>
<dbReference type="EMBL" id="JAYMYS010000001">
    <property type="protein sequence ID" value="KAK7412124.1"/>
    <property type="molecule type" value="Genomic_DNA"/>
</dbReference>
<keyword evidence="5" id="KW-1185">Reference proteome</keyword>
<dbReference type="InterPro" id="IPR039123">
    <property type="entry name" value="PPTC7"/>
</dbReference>